<dbReference type="Pfam" id="PF07500">
    <property type="entry name" value="TFIIS_M"/>
    <property type="match status" value="1"/>
</dbReference>
<keyword evidence="4" id="KW-0479">Metal-binding</keyword>
<dbReference type="InterPro" id="IPR011011">
    <property type="entry name" value="Znf_FYVE_PHD"/>
</dbReference>
<dbReference type="SMART" id="SM00249">
    <property type="entry name" value="PHD"/>
    <property type="match status" value="1"/>
</dbReference>
<name>A0A4S4L2E0_9AGAM</name>
<evidence type="ECO:0000256" key="8">
    <source>
        <dbReference type="SAM" id="MobiDB-lite"/>
    </source>
</evidence>
<dbReference type="Gene3D" id="3.30.40.10">
    <property type="entry name" value="Zinc/RING finger domain, C3HC4 (zinc finger)"/>
    <property type="match status" value="1"/>
</dbReference>
<keyword evidence="12" id="KW-1185">Reference proteome</keyword>
<evidence type="ECO:0000256" key="2">
    <source>
        <dbReference type="ARBA" id="ARBA00011050"/>
    </source>
</evidence>
<dbReference type="SUPFAM" id="SSF57903">
    <property type="entry name" value="FYVE/PHD zinc finger"/>
    <property type="match status" value="1"/>
</dbReference>
<evidence type="ECO:0000256" key="6">
    <source>
        <dbReference type="ARBA" id="ARBA00022833"/>
    </source>
</evidence>
<feature type="compositionally biased region" description="Basic and acidic residues" evidence="8">
    <location>
        <begin position="1091"/>
        <end position="1106"/>
    </location>
</feature>
<evidence type="ECO:0000256" key="4">
    <source>
        <dbReference type="ARBA" id="ARBA00022723"/>
    </source>
</evidence>
<dbReference type="GO" id="GO:0001139">
    <property type="term" value="F:RNA polymerase II complex recruiting activity"/>
    <property type="evidence" value="ECO:0007669"/>
    <property type="project" value="TreeGrafter"/>
</dbReference>
<dbReference type="AlphaFoldDB" id="A0A4S4L2E0"/>
<feature type="compositionally biased region" description="Polar residues" evidence="8">
    <location>
        <begin position="589"/>
        <end position="616"/>
    </location>
</feature>
<dbReference type="GO" id="GO:0000977">
    <property type="term" value="F:RNA polymerase II transcription regulatory region sequence-specific DNA binding"/>
    <property type="evidence" value="ECO:0007669"/>
    <property type="project" value="TreeGrafter"/>
</dbReference>
<dbReference type="EMBL" id="SGPK01000263">
    <property type="protein sequence ID" value="THH05415.1"/>
    <property type="molecule type" value="Genomic_DNA"/>
</dbReference>
<dbReference type="GO" id="GO:0031440">
    <property type="term" value="P:regulation of mRNA 3'-end processing"/>
    <property type="evidence" value="ECO:0007669"/>
    <property type="project" value="TreeGrafter"/>
</dbReference>
<comment type="similarity">
    <text evidence="2">Belongs to the BYE1 family.</text>
</comment>
<dbReference type="Proteomes" id="UP000308199">
    <property type="component" value="Unassembled WGS sequence"/>
</dbReference>
<evidence type="ECO:0000313" key="12">
    <source>
        <dbReference type="Proteomes" id="UP000308199"/>
    </source>
</evidence>
<keyword evidence="5 7" id="KW-0863">Zinc-finger</keyword>
<dbReference type="SUPFAM" id="SSF46942">
    <property type="entry name" value="Elongation factor TFIIS domain 2"/>
    <property type="match status" value="1"/>
</dbReference>
<feature type="compositionally biased region" description="Basic and acidic residues" evidence="8">
    <location>
        <begin position="460"/>
        <end position="487"/>
    </location>
</feature>
<dbReference type="Pfam" id="PF00628">
    <property type="entry name" value="PHD"/>
    <property type="match status" value="1"/>
</dbReference>
<feature type="region of interest" description="Disordered" evidence="8">
    <location>
        <begin position="1"/>
        <end position="35"/>
    </location>
</feature>
<protein>
    <recommendedName>
        <fullName evidence="3">Transcription factor BYE1</fullName>
    </recommendedName>
</protein>
<evidence type="ECO:0000313" key="11">
    <source>
        <dbReference type="EMBL" id="THH05415.1"/>
    </source>
</evidence>
<evidence type="ECO:0000256" key="1">
    <source>
        <dbReference type="ARBA" id="ARBA00002311"/>
    </source>
</evidence>
<dbReference type="GO" id="GO:0008270">
    <property type="term" value="F:zinc ion binding"/>
    <property type="evidence" value="ECO:0007669"/>
    <property type="project" value="UniProtKB-KW"/>
</dbReference>
<feature type="compositionally biased region" description="Basic residues" evidence="8">
    <location>
        <begin position="234"/>
        <end position="247"/>
    </location>
</feature>
<feature type="region of interest" description="Disordered" evidence="8">
    <location>
        <begin position="990"/>
        <end position="1134"/>
    </location>
</feature>
<dbReference type="GO" id="GO:0006362">
    <property type="term" value="P:transcription elongation by RNA polymerase I"/>
    <property type="evidence" value="ECO:0007669"/>
    <property type="project" value="TreeGrafter"/>
</dbReference>
<keyword evidence="6" id="KW-0862">Zinc</keyword>
<dbReference type="PANTHER" id="PTHR11477">
    <property type="entry name" value="TRANSCRIPTION FACTOR S-II ZINC FINGER DOMAIN-CONTAINING PROTEIN"/>
    <property type="match status" value="1"/>
</dbReference>
<sequence length="1134" mass="123290">MVSSRSKAAAEAAANKRTTRSAAGAAGGLKPLSAADPENISAKKVAGSSTKPMAKKSVFKPVSVSVSSVSTAAKGWGRKRKGGTYCNCEGQDDGTPMIKCEGECKNWYHFRCVNLSEDVAEEIERYYCPECEANTGLKTVMDFEGPDALLEISASPPPEGKRAPMSRKRTPAVEAEIESAEESEDNSTEDEYMGESMQNKSKAGKRITHRFPFSDKSASASESEDDSDVEHQKRASRSGGRLKRLKKATSPSPSQGPSSVSKRRGSSAQQPTTKRSKTAEFAQDDALRRYCLTKLEEIIRPMFEEYQDVQEAPESEVKGDAGDENKDDSIKDLVDDRVNAIDQKVKSFVAELEQCMMETYAEHDKSGRPSAAGKYKERFRMLQFNLSKSDRIILRKGIATGRIVPAQLNVMSSTDLADEQRKHEIELAEKEALEHSILQKITAPRAKMTHKGIEAIEDESGQRADAAKEEEEERRMEIEKREREKLARVRTVTQQEGSPATPVDAAPLSAGLPNSPTTANATRSQQSWGAPPPLPLHAQHDSSESTSGSPLSTRPPVRPLFIPSASEYTSVEQSLSLADLINIDDEISTQEAPQSTPQQRMSAQLNADSATSSSPVITMPSGPSPFAPSKSAESPSRVSFDLNSLWTGNDKLVDSETPHDDRDPSSTAIAENPADKNSEENQDDAMELESINEYDDQALDAILEKADREIDAPSPKEEKQDIDTLPKVWEGQLCMPLDAVNSLISEVTCSQIGGRKLEPLSGFWQTLFPTSQARIDGRVPVNTSSQYLVTTRLKPMKELIAVCFTPVSETSAVKFNELSDFLVGKDRHALVFPWGVHPNPQAPGRELYLIPLLKDSPIPEFIELLDELVLPRERKANTMLGVFVLNKGRLSASTPPPPPPVPSGLGPFNTTAPSLPVIPGVSSHNIFPNMQPTPSTSAPSKPFGPPVKIDQATLAAEVASLTPEQISLMLRHLSRSAPLAATTAATMPSAISPPLAPGPPGPSHAFSASPVPAIPPFPAQYQAPYQSHMQSPPQQFSPPHPPAPGYGEYDYDDRNHQGQPYGREERGRRGGRGRGSERGRRGGRGRGRAFNGERDARAREPDHRTADQGWSGRGRGGGLAGSPPQERRSRFAAN</sequence>
<comment type="caution">
    <text evidence="11">The sequence shown here is derived from an EMBL/GenBank/DDBJ whole genome shotgun (WGS) entry which is preliminary data.</text>
</comment>
<dbReference type="PROSITE" id="PS50016">
    <property type="entry name" value="ZF_PHD_2"/>
    <property type="match status" value="1"/>
</dbReference>
<dbReference type="GO" id="GO:0031564">
    <property type="term" value="P:transcription antitermination"/>
    <property type="evidence" value="ECO:0007669"/>
    <property type="project" value="TreeGrafter"/>
</dbReference>
<dbReference type="InterPro" id="IPR003618">
    <property type="entry name" value="TFIIS_cen_dom"/>
</dbReference>
<proteinExistence type="inferred from homology"/>
<dbReference type="PANTHER" id="PTHR11477:SF11">
    <property type="entry name" value="TRANSCRIPTION FACTOR BYE1"/>
    <property type="match status" value="1"/>
</dbReference>
<gene>
    <name evidence="11" type="ORF">EW145_g4819</name>
</gene>
<feature type="region of interest" description="Disordered" evidence="8">
    <location>
        <begin position="649"/>
        <end position="684"/>
    </location>
</feature>
<feature type="domain" description="TFIIS central" evidence="10">
    <location>
        <begin position="326"/>
        <end position="444"/>
    </location>
</feature>
<dbReference type="InterPro" id="IPR036575">
    <property type="entry name" value="TFIIS_cen_dom_sf"/>
</dbReference>
<feature type="region of interest" description="Disordered" evidence="8">
    <location>
        <begin position="453"/>
        <end position="560"/>
    </location>
</feature>
<dbReference type="OrthoDB" id="436852at2759"/>
<dbReference type="InterPro" id="IPR019787">
    <property type="entry name" value="Znf_PHD-finger"/>
</dbReference>
<dbReference type="Pfam" id="PF07744">
    <property type="entry name" value="SPOC"/>
    <property type="match status" value="1"/>
</dbReference>
<feature type="compositionally biased region" description="Basic and acidic residues" evidence="8">
    <location>
        <begin position="315"/>
        <end position="329"/>
    </location>
</feature>
<feature type="compositionally biased region" description="Gly residues" evidence="8">
    <location>
        <begin position="1111"/>
        <end position="1120"/>
    </location>
</feature>
<evidence type="ECO:0000256" key="3">
    <source>
        <dbReference type="ARBA" id="ARBA00021616"/>
    </source>
</evidence>
<dbReference type="PROSITE" id="PS01359">
    <property type="entry name" value="ZF_PHD_1"/>
    <property type="match status" value="1"/>
</dbReference>
<dbReference type="PROSITE" id="PS51321">
    <property type="entry name" value="TFIIS_CENTRAL"/>
    <property type="match status" value="1"/>
</dbReference>
<feature type="compositionally biased region" description="Low complexity" evidence="8">
    <location>
        <begin position="1019"/>
        <end position="1034"/>
    </location>
</feature>
<feature type="compositionally biased region" description="Acidic residues" evidence="8">
    <location>
        <begin position="175"/>
        <end position="193"/>
    </location>
</feature>
<evidence type="ECO:0000256" key="5">
    <source>
        <dbReference type="ARBA" id="ARBA00022771"/>
    </source>
</evidence>
<feature type="region of interest" description="Disordered" evidence="8">
    <location>
        <begin position="589"/>
        <end position="636"/>
    </location>
</feature>
<dbReference type="InterPro" id="IPR013083">
    <property type="entry name" value="Znf_RING/FYVE/PHD"/>
</dbReference>
<reference evidence="11 12" key="1">
    <citation type="submission" date="2019-02" db="EMBL/GenBank/DDBJ databases">
        <title>Genome sequencing of the rare red list fungi Phellinidium pouzarii.</title>
        <authorList>
            <person name="Buettner E."/>
            <person name="Kellner H."/>
        </authorList>
    </citation>
    <scope>NUCLEOTIDE SEQUENCE [LARGE SCALE GENOMIC DNA]</scope>
    <source>
        <strain evidence="11 12">DSM 108285</strain>
    </source>
</reference>
<organism evidence="11 12">
    <name type="scientific">Phellinidium pouzarii</name>
    <dbReference type="NCBI Taxonomy" id="167371"/>
    <lineage>
        <taxon>Eukaryota</taxon>
        <taxon>Fungi</taxon>
        <taxon>Dikarya</taxon>
        <taxon>Basidiomycota</taxon>
        <taxon>Agaricomycotina</taxon>
        <taxon>Agaricomycetes</taxon>
        <taxon>Hymenochaetales</taxon>
        <taxon>Hymenochaetaceae</taxon>
        <taxon>Phellinidium</taxon>
    </lineage>
</organism>
<feature type="region of interest" description="Disordered" evidence="8">
    <location>
        <begin position="308"/>
        <end position="329"/>
    </location>
</feature>
<feature type="domain" description="PHD-type" evidence="9">
    <location>
        <begin position="83"/>
        <end position="134"/>
    </location>
</feature>
<feature type="compositionally biased region" description="Polar residues" evidence="8">
    <location>
        <begin position="512"/>
        <end position="528"/>
    </location>
</feature>
<feature type="compositionally biased region" description="Pro residues" evidence="8">
    <location>
        <begin position="1035"/>
        <end position="1044"/>
    </location>
</feature>
<dbReference type="CDD" id="cd21538">
    <property type="entry name" value="SPOC_TFIIS"/>
    <property type="match status" value="1"/>
</dbReference>
<dbReference type="InterPro" id="IPR001965">
    <property type="entry name" value="Znf_PHD"/>
</dbReference>
<evidence type="ECO:0000259" key="10">
    <source>
        <dbReference type="PROSITE" id="PS51321"/>
    </source>
</evidence>
<feature type="compositionally biased region" description="Basic and acidic residues" evidence="8">
    <location>
        <begin position="651"/>
        <end position="664"/>
    </location>
</feature>
<dbReference type="Gene3D" id="1.10.472.30">
    <property type="entry name" value="Transcription elongation factor S-II, central domain"/>
    <property type="match status" value="1"/>
</dbReference>
<evidence type="ECO:0000259" key="9">
    <source>
        <dbReference type="PROSITE" id="PS50016"/>
    </source>
</evidence>
<feature type="compositionally biased region" description="Basic and acidic residues" evidence="8">
    <location>
        <begin position="1125"/>
        <end position="1134"/>
    </location>
</feature>
<dbReference type="InterPro" id="IPR012921">
    <property type="entry name" value="SPOC_C"/>
</dbReference>
<dbReference type="InterPro" id="IPR019786">
    <property type="entry name" value="Zinc_finger_PHD-type_CS"/>
</dbReference>
<feature type="compositionally biased region" description="Basic and acidic residues" evidence="8">
    <location>
        <begin position="1052"/>
        <end position="1080"/>
    </location>
</feature>
<comment type="function">
    <text evidence="1">Negative regulator of transcription elongation.</text>
</comment>
<evidence type="ECO:0000256" key="7">
    <source>
        <dbReference type="PROSITE-ProRule" id="PRU00146"/>
    </source>
</evidence>
<dbReference type="GO" id="GO:0005634">
    <property type="term" value="C:nucleus"/>
    <property type="evidence" value="ECO:0007669"/>
    <property type="project" value="TreeGrafter"/>
</dbReference>
<feature type="region of interest" description="Disordered" evidence="8">
    <location>
        <begin position="150"/>
        <end position="281"/>
    </location>
</feature>
<accession>A0A4S4L2E0</accession>
<feature type="compositionally biased region" description="Low complexity" evidence="8">
    <location>
        <begin position="250"/>
        <end position="260"/>
    </location>
</feature>
<dbReference type="GO" id="GO:0006368">
    <property type="term" value="P:transcription elongation by RNA polymerase II"/>
    <property type="evidence" value="ECO:0007669"/>
    <property type="project" value="TreeGrafter"/>
</dbReference>